<name>E3IWP5_PSEI1</name>
<evidence type="ECO:0000256" key="1">
    <source>
        <dbReference type="SAM" id="MobiDB-lite"/>
    </source>
</evidence>
<dbReference type="InterPro" id="IPR047589">
    <property type="entry name" value="DUF11_rpt"/>
</dbReference>
<dbReference type="STRING" id="298654.FraEuI1c_3366"/>
<proteinExistence type="predicted"/>
<dbReference type="InterPro" id="IPR051172">
    <property type="entry name" value="Chlamydia_OmcB"/>
</dbReference>
<sequence>MSCAAVGLGAPAATAAPVAPGPAVSLAVSPLAVSFASPGTQLFFQYPVTNTGGQTLTGVTVRNTLAGVDVACLQTTLGAGQATQCLARYFTTAADVARGGVTTTATATGLPPTGAAVTSSPSSVTIPALAAPALAPAKRAFLMQTFSAVGEDIPYAYRVDNTGNAPLTGISVQEPHPGLSPIHCQETTLAPGAATACFAVYRVTTADLAAGEINNTATASGTPPSGPAVTSNPAPWTMRTPQPWLSLTKSVTPTSYSAGTPLRFSYVLNNTGNVALTNVTVTDALPGLSPVSCPATVLVPRSYPHCCRHRCPAAHHVPCSRRWRCGCRQPPLRHHRADR</sequence>
<dbReference type="KEGG" id="fri:FraEuI1c_3366"/>
<keyword evidence="5" id="KW-1185">Reference proteome</keyword>
<evidence type="ECO:0000313" key="5">
    <source>
        <dbReference type="Proteomes" id="UP000002484"/>
    </source>
</evidence>
<dbReference type="PANTHER" id="PTHR34819">
    <property type="entry name" value="LARGE CYSTEINE-RICH PERIPLASMIC PROTEIN OMCB"/>
    <property type="match status" value="1"/>
</dbReference>
<evidence type="ECO:0000256" key="2">
    <source>
        <dbReference type="SAM" id="SignalP"/>
    </source>
</evidence>
<dbReference type="InParanoid" id="E3IWP5"/>
<reference evidence="4 5" key="1">
    <citation type="submission" date="2010-10" db="EMBL/GenBank/DDBJ databases">
        <title>Complete sequence of Frankia sp. EuI1c.</title>
        <authorList>
            <consortium name="US DOE Joint Genome Institute"/>
            <person name="Lucas S."/>
            <person name="Copeland A."/>
            <person name="Lapidus A."/>
            <person name="Cheng J.-F."/>
            <person name="Bruce D."/>
            <person name="Goodwin L."/>
            <person name="Pitluck S."/>
            <person name="Chertkov O."/>
            <person name="Detter J.C."/>
            <person name="Han C."/>
            <person name="Tapia R."/>
            <person name="Land M."/>
            <person name="Hauser L."/>
            <person name="Jeffries C."/>
            <person name="Kyrpides N."/>
            <person name="Ivanova N."/>
            <person name="Mikhailova N."/>
            <person name="Beauchemin N."/>
            <person name="Sen A."/>
            <person name="Sur S.A."/>
            <person name="Gtari M."/>
            <person name="Wall L."/>
            <person name="Tisa L."/>
            <person name="Woyke T."/>
        </authorList>
    </citation>
    <scope>NUCLEOTIDE SEQUENCE [LARGE SCALE GENOMIC DNA]</scope>
    <source>
        <strain evidence="5">DSM 45817 / CECT 9037 / EuI1c</strain>
    </source>
</reference>
<dbReference type="AlphaFoldDB" id="E3IWP5"/>
<feature type="signal peptide" evidence="2">
    <location>
        <begin position="1"/>
        <end position="15"/>
    </location>
</feature>
<dbReference type="PANTHER" id="PTHR34819:SF5">
    <property type="entry name" value="CONSERVED REPEAT DOMAIN PROTEIN"/>
    <property type="match status" value="1"/>
</dbReference>
<dbReference type="Pfam" id="PF24346">
    <property type="entry name" value="DUF7507"/>
    <property type="match status" value="3"/>
</dbReference>
<evidence type="ECO:0000313" key="4">
    <source>
        <dbReference type="EMBL" id="ADP81375.1"/>
    </source>
</evidence>
<feature type="domain" description="DUF7507" evidence="3">
    <location>
        <begin position="132"/>
        <end position="231"/>
    </location>
</feature>
<dbReference type="eggNOG" id="COG1361">
    <property type="taxonomic scope" value="Bacteria"/>
</dbReference>
<dbReference type="EMBL" id="CP002299">
    <property type="protein sequence ID" value="ADP81375.1"/>
    <property type="molecule type" value="Genomic_DNA"/>
</dbReference>
<feature type="region of interest" description="Disordered" evidence="1">
    <location>
        <begin position="216"/>
        <end position="235"/>
    </location>
</feature>
<gene>
    <name evidence="4" type="ordered locus">FraEuI1c_3366</name>
</gene>
<keyword evidence="2" id="KW-0732">Signal</keyword>
<accession>E3IWP5</accession>
<feature type="domain" description="DUF7507" evidence="3">
    <location>
        <begin position="242"/>
        <end position="296"/>
    </location>
</feature>
<dbReference type="NCBIfam" id="TIGR01451">
    <property type="entry name" value="B_ant_repeat"/>
    <property type="match status" value="1"/>
</dbReference>
<dbReference type="InterPro" id="IPR055354">
    <property type="entry name" value="DUF7507"/>
</dbReference>
<dbReference type="Proteomes" id="UP000002484">
    <property type="component" value="Chromosome"/>
</dbReference>
<dbReference type="HOGENOM" id="CLU_818251_0_0_11"/>
<feature type="domain" description="DUF7507" evidence="3">
    <location>
        <begin position="22"/>
        <end position="119"/>
    </location>
</feature>
<evidence type="ECO:0000259" key="3">
    <source>
        <dbReference type="Pfam" id="PF24346"/>
    </source>
</evidence>
<feature type="chain" id="PRO_5038462369" evidence="2">
    <location>
        <begin position="16"/>
        <end position="339"/>
    </location>
</feature>
<organism evidence="4 5">
    <name type="scientific">Pseudofrankia inefficax (strain DSM 45817 / CECT 9037 / DDB 130130 / EuI1c)</name>
    <name type="common">Frankia inefficax</name>
    <dbReference type="NCBI Taxonomy" id="298654"/>
    <lineage>
        <taxon>Bacteria</taxon>
        <taxon>Bacillati</taxon>
        <taxon>Actinomycetota</taxon>
        <taxon>Actinomycetes</taxon>
        <taxon>Frankiales</taxon>
        <taxon>Frankiaceae</taxon>
        <taxon>Pseudofrankia</taxon>
    </lineage>
</organism>
<protein>
    <submittedName>
        <fullName evidence="4">Conserved repeat domain protein</fullName>
    </submittedName>
</protein>